<dbReference type="GO" id="GO:0003723">
    <property type="term" value="F:RNA binding"/>
    <property type="evidence" value="ECO:0007669"/>
    <property type="project" value="TreeGrafter"/>
</dbReference>
<feature type="domain" description="G-patch" evidence="2">
    <location>
        <begin position="62"/>
        <end position="82"/>
    </location>
</feature>
<evidence type="ECO:0000313" key="4">
    <source>
        <dbReference type="Proteomes" id="UP000034805"/>
    </source>
</evidence>
<dbReference type="PANTHER" id="PTHR13384">
    <property type="entry name" value="G PATCH DOMAIN-CONTAINING PROTEIN 1"/>
    <property type="match status" value="1"/>
</dbReference>
<evidence type="ECO:0000256" key="1">
    <source>
        <dbReference type="SAM" id="MobiDB-lite"/>
    </source>
</evidence>
<dbReference type="GO" id="GO:0005634">
    <property type="term" value="C:nucleus"/>
    <property type="evidence" value="ECO:0007669"/>
    <property type="project" value="TreeGrafter"/>
</dbReference>
<dbReference type="Pfam" id="PF01585">
    <property type="entry name" value="G-patch"/>
    <property type="match status" value="1"/>
</dbReference>
<evidence type="ECO:0000313" key="3">
    <source>
        <dbReference type="EMBL" id="KPP58990.1"/>
    </source>
</evidence>
<feature type="region of interest" description="Disordered" evidence="1">
    <location>
        <begin position="78"/>
        <end position="116"/>
    </location>
</feature>
<sequence>IIISFYLQDFSEHGIAPSEITTTEDFASGPRDQIRDKARALSSLVAPIPGDNVLEDLISPARTSVGIELLRKMGWKEGQGVGPRAKRKPRTQKADGGPRVYGCALPPNGSEESEEEDDYVPENVTFAPKDVTPIDFTPKDDLHGLGYRGLDPQQALMGVSSTGHVDLFTLDSDRTSSLFGDNQMRHRRRA</sequence>
<dbReference type="EMBL" id="JARO02012873">
    <property type="protein sequence ID" value="KPP58990.1"/>
    <property type="molecule type" value="Genomic_DNA"/>
</dbReference>
<organism evidence="3 4">
    <name type="scientific">Scleropages formosus</name>
    <name type="common">Asian bonytongue</name>
    <name type="synonym">Osteoglossum formosum</name>
    <dbReference type="NCBI Taxonomy" id="113540"/>
    <lineage>
        <taxon>Eukaryota</taxon>
        <taxon>Metazoa</taxon>
        <taxon>Chordata</taxon>
        <taxon>Craniata</taxon>
        <taxon>Vertebrata</taxon>
        <taxon>Euteleostomi</taxon>
        <taxon>Actinopterygii</taxon>
        <taxon>Neopterygii</taxon>
        <taxon>Teleostei</taxon>
        <taxon>Osteoglossocephala</taxon>
        <taxon>Osteoglossomorpha</taxon>
        <taxon>Osteoglossiformes</taxon>
        <taxon>Osteoglossidae</taxon>
        <taxon>Scleropages</taxon>
    </lineage>
</organism>
<evidence type="ECO:0000259" key="2">
    <source>
        <dbReference type="PROSITE" id="PS50174"/>
    </source>
</evidence>
<feature type="non-terminal residue" evidence="3">
    <location>
        <position position="190"/>
    </location>
</feature>
<dbReference type="Proteomes" id="UP000034805">
    <property type="component" value="Unassembled WGS sequence"/>
</dbReference>
<gene>
    <name evidence="3" type="ORF">Z043_123134</name>
</gene>
<comment type="caution">
    <text evidence="3">The sequence shown here is derived from an EMBL/GenBank/DDBJ whole genome shotgun (WGS) entry which is preliminary data.</text>
</comment>
<accession>A0A0P7TXX3</accession>
<proteinExistence type="predicted"/>
<protein>
    <recommendedName>
        <fullName evidence="2">G-patch domain-containing protein</fullName>
    </recommendedName>
</protein>
<dbReference type="InterPro" id="IPR000467">
    <property type="entry name" value="G_patch_dom"/>
</dbReference>
<dbReference type="AlphaFoldDB" id="A0A0P7TXX3"/>
<dbReference type="PANTHER" id="PTHR13384:SF19">
    <property type="entry name" value="G PATCH DOMAIN-CONTAINING PROTEIN 1"/>
    <property type="match status" value="1"/>
</dbReference>
<feature type="non-terminal residue" evidence="3">
    <location>
        <position position="1"/>
    </location>
</feature>
<dbReference type="PROSITE" id="PS50174">
    <property type="entry name" value="G_PATCH"/>
    <property type="match status" value="1"/>
</dbReference>
<reference evidence="3 4" key="1">
    <citation type="submission" date="2015-08" db="EMBL/GenBank/DDBJ databases">
        <title>The genome of the Asian arowana (Scleropages formosus).</title>
        <authorList>
            <person name="Tan M.H."/>
            <person name="Gan H.M."/>
            <person name="Croft L.J."/>
            <person name="Austin C.M."/>
        </authorList>
    </citation>
    <scope>NUCLEOTIDE SEQUENCE [LARGE SCALE GENOMIC DNA]</scope>
    <source>
        <strain evidence="3">Aro1</strain>
    </source>
</reference>
<name>A0A0P7TXX3_SCLFO</name>